<gene>
    <name evidence="5" type="ORF">SAMN05660226_02421</name>
</gene>
<dbReference type="Gene3D" id="1.10.260.40">
    <property type="entry name" value="lambda repressor-like DNA-binding domains"/>
    <property type="match status" value="1"/>
</dbReference>
<keyword evidence="1" id="KW-0805">Transcription regulation</keyword>
<reference evidence="5 6" key="1">
    <citation type="submission" date="2017-02" db="EMBL/GenBank/DDBJ databases">
        <authorList>
            <person name="Peterson S.W."/>
        </authorList>
    </citation>
    <scope>NUCLEOTIDE SEQUENCE [LARGE SCALE GENOMIC DNA]</scope>
    <source>
        <strain evidence="5 6">DSM 22899</strain>
    </source>
</reference>
<feature type="domain" description="HTH lacI-type" evidence="4">
    <location>
        <begin position="4"/>
        <end position="58"/>
    </location>
</feature>
<evidence type="ECO:0000256" key="2">
    <source>
        <dbReference type="ARBA" id="ARBA00023125"/>
    </source>
</evidence>
<dbReference type="Pfam" id="PF13377">
    <property type="entry name" value="Peripla_BP_3"/>
    <property type="match status" value="1"/>
</dbReference>
<dbReference type="InterPro" id="IPR000843">
    <property type="entry name" value="HTH_LacI"/>
</dbReference>
<keyword evidence="3" id="KW-0804">Transcription</keyword>
<dbReference type="CDD" id="cd06267">
    <property type="entry name" value="PBP1_LacI_sugar_binding-like"/>
    <property type="match status" value="1"/>
</dbReference>
<dbReference type="InterPro" id="IPR010982">
    <property type="entry name" value="Lambda_DNA-bd_dom_sf"/>
</dbReference>
<keyword evidence="6" id="KW-1185">Reference proteome</keyword>
<evidence type="ECO:0000259" key="4">
    <source>
        <dbReference type="PROSITE" id="PS50932"/>
    </source>
</evidence>
<evidence type="ECO:0000256" key="1">
    <source>
        <dbReference type="ARBA" id="ARBA00023015"/>
    </source>
</evidence>
<accession>A0A1T5CWP7</accession>
<name>A0A1T5CWP7_9SPHI</name>
<dbReference type="STRING" id="623280.SAMN05660226_02421"/>
<dbReference type="Gene3D" id="3.40.50.2300">
    <property type="match status" value="2"/>
</dbReference>
<evidence type="ECO:0000313" key="6">
    <source>
        <dbReference type="Proteomes" id="UP000190541"/>
    </source>
</evidence>
<dbReference type="Pfam" id="PF00356">
    <property type="entry name" value="LacI"/>
    <property type="match status" value="1"/>
</dbReference>
<dbReference type="InterPro" id="IPR028082">
    <property type="entry name" value="Peripla_BP_I"/>
</dbReference>
<proteinExistence type="predicted"/>
<dbReference type="SUPFAM" id="SSF53822">
    <property type="entry name" value="Periplasmic binding protein-like I"/>
    <property type="match status" value="1"/>
</dbReference>
<dbReference type="InterPro" id="IPR046335">
    <property type="entry name" value="LacI/GalR-like_sensor"/>
</dbReference>
<dbReference type="GO" id="GO:0000976">
    <property type="term" value="F:transcription cis-regulatory region binding"/>
    <property type="evidence" value="ECO:0007669"/>
    <property type="project" value="TreeGrafter"/>
</dbReference>
<evidence type="ECO:0000256" key="3">
    <source>
        <dbReference type="ARBA" id="ARBA00023163"/>
    </source>
</evidence>
<dbReference type="GO" id="GO:0003700">
    <property type="term" value="F:DNA-binding transcription factor activity"/>
    <property type="evidence" value="ECO:0007669"/>
    <property type="project" value="TreeGrafter"/>
</dbReference>
<dbReference type="PROSITE" id="PS50932">
    <property type="entry name" value="HTH_LACI_2"/>
    <property type="match status" value="1"/>
</dbReference>
<dbReference type="AlphaFoldDB" id="A0A1T5CWP7"/>
<dbReference type="Proteomes" id="UP000190541">
    <property type="component" value="Unassembled WGS sequence"/>
</dbReference>
<dbReference type="PANTHER" id="PTHR30146:SF109">
    <property type="entry name" value="HTH-TYPE TRANSCRIPTIONAL REGULATOR GALS"/>
    <property type="match status" value="1"/>
</dbReference>
<dbReference type="PANTHER" id="PTHR30146">
    <property type="entry name" value="LACI-RELATED TRANSCRIPTIONAL REPRESSOR"/>
    <property type="match status" value="1"/>
</dbReference>
<protein>
    <submittedName>
        <fullName evidence="5">Transcriptional regulator, LacI family</fullName>
    </submittedName>
</protein>
<sequence length="348" mass="38350">MATMTLRDIAKALDLSVSTVSKALRDSYEIGEDTKKRVAAYARANHYLPNRMAKSLKEGKSGSIGVVICSIDNSFVSRMLDGIDSTCTQAGYDIIIMQNKESLAQEKACLNQLEARGVEGILISPSAETVNFEHLAALKDTGMPIVLFDRISEQFESYQVGIDNRRGAFQATQHLIANGYRRIALLTLSPDVPFAAQRREGYANALKQHHIPYRPAFVRTVQAHGREALKDSVRAHIRALLDLPEPPEALFAATDQLSTQSLAALHQLGCQIPGDMALIGFSNTELADMLTPPLSTVYQPAFQIGQLAAEKLIELITGKDRSPDYETVRLPIRLDLRDSSRPRFQATV</sequence>
<evidence type="ECO:0000313" key="5">
    <source>
        <dbReference type="EMBL" id="SKB63793.1"/>
    </source>
</evidence>
<dbReference type="EMBL" id="FUYS01000005">
    <property type="protein sequence ID" value="SKB63793.1"/>
    <property type="molecule type" value="Genomic_DNA"/>
</dbReference>
<dbReference type="SMART" id="SM00354">
    <property type="entry name" value="HTH_LACI"/>
    <property type="match status" value="1"/>
</dbReference>
<dbReference type="RefSeq" id="WP_233632611.1">
    <property type="nucleotide sequence ID" value="NZ_FUYS01000005.1"/>
</dbReference>
<dbReference type="SUPFAM" id="SSF47413">
    <property type="entry name" value="lambda repressor-like DNA-binding domains"/>
    <property type="match status" value="1"/>
</dbReference>
<dbReference type="CDD" id="cd01392">
    <property type="entry name" value="HTH_LacI"/>
    <property type="match status" value="1"/>
</dbReference>
<keyword evidence="2" id="KW-0238">DNA-binding</keyword>
<organism evidence="5 6">
    <name type="scientific">Parapedobacter luteus</name>
    <dbReference type="NCBI Taxonomy" id="623280"/>
    <lineage>
        <taxon>Bacteria</taxon>
        <taxon>Pseudomonadati</taxon>
        <taxon>Bacteroidota</taxon>
        <taxon>Sphingobacteriia</taxon>
        <taxon>Sphingobacteriales</taxon>
        <taxon>Sphingobacteriaceae</taxon>
        <taxon>Parapedobacter</taxon>
    </lineage>
</organism>